<evidence type="ECO:0000313" key="3">
    <source>
        <dbReference type="EMBL" id="MBB5337551.1"/>
    </source>
</evidence>
<feature type="domain" description="Glycosyltransferase 2-like" evidence="1">
    <location>
        <begin position="207"/>
        <end position="350"/>
    </location>
</feature>
<gene>
    <name evidence="3" type="ORF">HNR32_002713</name>
</gene>
<name>A0A840UII1_9FIRM</name>
<organism evidence="3 4">
    <name type="scientific">Pectinatus brassicae</name>
    <dbReference type="NCBI Taxonomy" id="862415"/>
    <lineage>
        <taxon>Bacteria</taxon>
        <taxon>Bacillati</taxon>
        <taxon>Bacillota</taxon>
        <taxon>Negativicutes</taxon>
        <taxon>Selenomonadales</taxon>
        <taxon>Selenomonadaceae</taxon>
        <taxon>Pectinatus</taxon>
    </lineage>
</organism>
<evidence type="ECO:0000259" key="2">
    <source>
        <dbReference type="Pfam" id="PF13712"/>
    </source>
</evidence>
<proteinExistence type="predicted"/>
<dbReference type="InterPro" id="IPR001173">
    <property type="entry name" value="Glyco_trans_2-like"/>
</dbReference>
<dbReference type="InterPro" id="IPR059123">
    <property type="entry name" value="StrF_dom"/>
</dbReference>
<dbReference type="Gene3D" id="3.90.550.10">
    <property type="entry name" value="Spore Coat Polysaccharide Biosynthesis Protein SpsA, Chain A"/>
    <property type="match status" value="2"/>
</dbReference>
<comment type="caution">
    <text evidence="3">The sequence shown here is derived from an EMBL/GenBank/DDBJ whole genome shotgun (WGS) entry which is preliminary data.</text>
</comment>
<dbReference type="PANTHER" id="PTHR22916">
    <property type="entry name" value="GLYCOSYLTRANSFERASE"/>
    <property type="match status" value="1"/>
</dbReference>
<keyword evidence="4" id="KW-1185">Reference proteome</keyword>
<evidence type="ECO:0000313" key="4">
    <source>
        <dbReference type="Proteomes" id="UP000559117"/>
    </source>
</evidence>
<dbReference type="Proteomes" id="UP000559117">
    <property type="component" value="Unassembled WGS sequence"/>
</dbReference>
<reference evidence="3 4" key="1">
    <citation type="submission" date="2020-08" db="EMBL/GenBank/DDBJ databases">
        <title>Genomic Encyclopedia of Type Strains, Phase IV (KMG-IV): sequencing the most valuable type-strain genomes for metagenomic binning, comparative biology and taxonomic classification.</title>
        <authorList>
            <person name="Goeker M."/>
        </authorList>
    </citation>
    <scope>NUCLEOTIDE SEQUENCE [LARGE SCALE GENOMIC DNA]</scope>
    <source>
        <strain evidence="3 4">DSM 24661</strain>
    </source>
</reference>
<dbReference type="InterPro" id="IPR029044">
    <property type="entry name" value="Nucleotide-diphossugar_trans"/>
</dbReference>
<dbReference type="EMBL" id="JACHFH010000058">
    <property type="protein sequence ID" value="MBB5337551.1"/>
    <property type="molecule type" value="Genomic_DNA"/>
</dbReference>
<sequence length="518" mass="60647">MDTDLYELTLKSLKQLIVPSKYEVEIIKINKKDNIVAYNQAMNSSDAKYKIYVRNGVEIKNKNFIADMIKIFKTNWNIGIIGMSGVKVIPTDADIFASATRIGKLNDVDGREVIFSDSPDMYELAAAIDEYLMMTQYDISWREDLFCGDGLYNVAQCVEFKRNYYSVAIAGQKTPWVLYREKNIVIAQDEKEKFMYEYSKDIYPLVSILIPTYNRPQYFEIALKSAVTQTYRNVEIIIGDDSTDDKTEKIVQRYQEKYNNIFYKRNNRKCATAAERSYANYSEVLHRSHGEYVNYLHDDDIFAPSKIEKMINYYLQYSNVSLVTSYRNLINADGNKSDFNGYPRWKVEKDTLVNSKTALKNLIMNVNFIGEPTTCLVRRSTINNNFGTFAGKSFDCLNDLAQWMQSLQQGDLVYIKEPLSSLRVHDGQKTNDLFIELVFKNDYFYMYTLSYQKKLISKDEFYSIMQTWLKRAEYEPQLLDWLRTQKQARFYDEDIIDEFLLLKNQAQNIVDKLIQDTN</sequence>
<feature type="domain" description="Streptomycin biosynthesis protein StrF" evidence="2">
    <location>
        <begin position="2"/>
        <end position="193"/>
    </location>
</feature>
<dbReference type="Pfam" id="PF00535">
    <property type="entry name" value="Glycos_transf_2"/>
    <property type="match status" value="1"/>
</dbReference>
<accession>A0A840UII1</accession>
<keyword evidence="3" id="KW-0808">Transferase</keyword>
<dbReference type="SUPFAM" id="SSF53448">
    <property type="entry name" value="Nucleotide-diphospho-sugar transferases"/>
    <property type="match status" value="1"/>
</dbReference>
<protein>
    <submittedName>
        <fullName evidence="3">Glycosyltransferase involved in cell wall biosynthesis</fullName>
    </submittedName>
</protein>
<dbReference type="Pfam" id="PF13712">
    <property type="entry name" value="Glyco_tranf_2_5"/>
    <property type="match status" value="1"/>
</dbReference>
<evidence type="ECO:0000259" key="1">
    <source>
        <dbReference type="Pfam" id="PF00535"/>
    </source>
</evidence>
<dbReference type="PANTHER" id="PTHR22916:SF3">
    <property type="entry name" value="UDP-GLCNAC:BETAGAL BETA-1,3-N-ACETYLGLUCOSAMINYLTRANSFERASE-LIKE PROTEIN 1"/>
    <property type="match status" value="1"/>
</dbReference>
<dbReference type="GO" id="GO:0016758">
    <property type="term" value="F:hexosyltransferase activity"/>
    <property type="evidence" value="ECO:0007669"/>
    <property type="project" value="UniProtKB-ARBA"/>
</dbReference>
<dbReference type="AlphaFoldDB" id="A0A840UII1"/>